<dbReference type="InterPro" id="IPR016187">
    <property type="entry name" value="CTDL_fold"/>
</dbReference>
<feature type="compositionally biased region" description="Pro residues" evidence="2">
    <location>
        <begin position="103"/>
        <end position="145"/>
    </location>
</feature>
<dbReference type="InterPro" id="IPR018378">
    <property type="entry name" value="C-type_lectin_CS"/>
</dbReference>
<evidence type="ECO:0000256" key="2">
    <source>
        <dbReference type="SAM" id="MobiDB-lite"/>
    </source>
</evidence>
<dbReference type="EMBL" id="QCYY01000161">
    <property type="protein sequence ID" value="ROT85870.1"/>
    <property type="molecule type" value="Genomic_DNA"/>
</dbReference>
<dbReference type="Gene3D" id="3.10.100.10">
    <property type="entry name" value="Mannose-Binding Protein A, subunit A"/>
    <property type="match status" value="1"/>
</dbReference>
<dbReference type="InterPro" id="IPR001304">
    <property type="entry name" value="C-type_lectin-like"/>
</dbReference>
<dbReference type="PROSITE" id="PS50041">
    <property type="entry name" value="C_TYPE_LECTIN_2"/>
    <property type="match status" value="1"/>
</dbReference>
<dbReference type="PANTHER" id="PTHR22803">
    <property type="entry name" value="MANNOSE, PHOSPHOLIPASE, LECTIN RECEPTOR RELATED"/>
    <property type="match status" value="1"/>
</dbReference>
<dbReference type="SMART" id="SM00034">
    <property type="entry name" value="CLECT"/>
    <property type="match status" value="1"/>
</dbReference>
<reference evidence="4 5" key="2">
    <citation type="submission" date="2019-01" db="EMBL/GenBank/DDBJ databases">
        <title>The decoding of complex shrimp genome reveals the adaptation for benthos swimmer, frequently molting mechanism and breeding impact on genome.</title>
        <authorList>
            <person name="Sun Y."/>
            <person name="Gao Y."/>
            <person name="Yu Y."/>
        </authorList>
    </citation>
    <scope>NUCLEOTIDE SEQUENCE [LARGE SCALE GENOMIC DNA]</scope>
    <source>
        <tissue evidence="4">Muscle</tissue>
    </source>
</reference>
<accession>A0A3R7PFW8</accession>
<dbReference type="SUPFAM" id="SSF56436">
    <property type="entry name" value="C-type lectin-like"/>
    <property type="match status" value="1"/>
</dbReference>
<sequence>MTTATSDQLVTSQGGPEASYRLHRDSNAVSAPRRLLRMGPLSQVAALLLMLSAAHSVKLRQECDIGLQVGCPSEADEQPWVSCSRVNCSVSAKRVPPPRELRVPPPQRRPPQLPRPQRRPPQPPRPQRRPPQPPRPQRRPPQPPRPQRRPPQRPTTRPPDHTTTATEPPTTVPSCPEGWTAFESSCFLVSDESGTYGDGWNFCRARGGVLASVRSQAEQDFVTGLLPGSVWIGLSDGVAEGAFAWADASTSSYTKSVKESLSPEAKEPRLRPDARLLPGLSFYPGEPSGSGGHPDEDCVELRAAFGFAWNDEWCETRNRYLCRIDV</sequence>
<dbReference type="InterPro" id="IPR050111">
    <property type="entry name" value="C-type_lectin/snaclec_domain"/>
</dbReference>
<feature type="compositionally biased region" description="Polar residues" evidence="2">
    <location>
        <begin position="1"/>
        <end position="14"/>
    </location>
</feature>
<gene>
    <name evidence="4" type="ORF">C7M84_004585</name>
</gene>
<keyword evidence="4" id="KW-0675">Receptor</keyword>
<feature type="domain" description="C-type lectin" evidence="3">
    <location>
        <begin position="182"/>
        <end position="323"/>
    </location>
</feature>
<dbReference type="Proteomes" id="UP000283509">
    <property type="component" value="Unassembled WGS sequence"/>
</dbReference>
<evidence type="ECO:0000256" key="1">
    <source>
        <dbReference type="ARBA" id="ARBA00023157"/>
    </source>
</evidence>
<feature type="compositionally biased region" description="Low complexity" evidence="2">
    <location>
        <begin position="161"/>
        <end position="173"/>
    </location>
</feature>
<keyword evidence="1" id="KW-1015">Disulfide bond</keyword>
<dbReference type="AlphaFoldDB" id="A0A3R7PFW8"/>
<dbReference type="OrthoDB" id="6345555at2759"/>
<evidence type="ECO:0000313" key="5">
    <source>
        <dbReference type="Proteomes" id="UP000283509"/>
    </source>
</evidence>
<dbReference type="Pfam" id="PF00059">
    <property type="entry name" value="Lectin_C"/>
    <property type="match status" value="1"/>
</dbReference>
<comment type="caution">
    <text evidence="4">The sequence shown here is derived from an EMBL/GenBank/DDBJ whole genome shotgun (WGS) entry which is preliminary data.</text>
</comment>
<feature type="region of interest" description="Disordered" evidence="2">
    <location>
        <begin position="91"/>
        <end position="176"/>
    </location>
</feature>
<evidence type="ECO:0000259" key="3">
    <source>
        <dbReference type="PROSITE" id="PS50041"/>
    </source>
</evidence>
<organism evidence="4 5">
    <name type="scientific">Penaeus vannamei</name>
    <name type="common">Whiteleg shrimp</name>
    <name type="synonym">Litopenaeus vannamei</name>
    <dbReference type="NCBI Taxonomy" id="6689"/>
    <lineage>
        <taxon>Eukaryota</taxon>
        <taxon>Metazoa</taxon>
        <taxon>Ecdysozoa</taxon>
        <taxon>Arthropoda</taxon>
        <taxon>Crustacea</taxon>
        <taxon>Multicrustacea</taxon>
        <taxon>Malacostraca</taxon>
        <taxon>Eumalacostraca</taxon>
        <taxon>Eucarida</taxon>
        <taxon>Decapoda</taxon>
        <taxon>Dendrobranchiata</taxon>
        <taxon>Penaeoidea</taxon>
        <taxon>Penaeidae</taxon>
        <taxon>Penaeus</taxon>
    </lineage>
</organism>
<name>A0A3R7PFW8_PENVA</name>
<feature type="region of interest" description="Disordered" evidence="2">
    <location>
        <begin position="1"/>
        <end position="20"/>
    </location>
</feature>
<dbReference type="PROSITE" id="PS00615">
    <property type="entry name" value="C_TYPE_LECTIN_1"/>
    <property type="match status" value="1"/>
</dbReference>
<dbReference type="InterPro" id="IPR016186">
    <property type="entry name" value="C-type_lectin-like/link_sf"/>
</dbReference>
<keyword evidence="5" id="KW-1185">Reference proteome</keyword>
<reference evidence="4 5" key="1">
    <citation type="submission" date="2018-04" db="EMBL/GenBank/DDBJ databases">
        <authorList>
            <person name="Zhang X."/>
            <person name="Yuan J."/>
            <person name="Li F."/>
            <person name="Xiang J."/>
        </authorList>
    </citation>
    <scope>NUCLEOTIDE SEQUENCE [LARGE SCALE GENOMIC DNA]</scope>
    <source>
        <tissue evidence="4">Muscle</tissue>
    </source>
</reference>
<proteinExistence type="predicted"/>
<evidence type="ECO:0000313" key="4">
    <source>
        <dbReference type="EMBL" id="ROT85870.1"/>
    </source>
</evidence>
<protein>
    <submittedName>
        <fullName evidence="4">Mannose receptor</fullName>
    </submittedName>
</protein>